<keyword evidence="2" id="KW-1185">Reference proteome</keyword>
<dbReference type="Gene3D" id="3.30.470.20">
    <property type="entry name" value="ATP-grasp fold, B domain"/>
    <property type="match status" value="1"/>
</dbReference>
<dbReference type="Pfam" id="PF14398">
    <property type="entry name" value="ATPgrasp_YheCD"/>
    <property type="match status" value="1"/>
</dbReference>
<dbReference type="Proteomes" id="UP000682713">
    <property type="component" value="Unassembled WGS sequence"/>
</dbReference>
<comment type="caution">
    <text evidence="1">The sequence shown here is derived from an EMBL/GenBank/DDBJ whole genome shotgun (WGS) entry which is preliminary data.</text>
</comment>
<evidence type="ECO:0000313" key="2">
    <source>
        <dbReference type="Proteomes" id="UP000682713"/>
    </source>
</evidence>
<reference evidence="1 2" key="1">
    <citation type="submission" date="2021-05" db="EMBL/GenBank/DDBJ databases">
        <title>Novel Bacillus species.</title>
        <authorList>
            <person name="Liu G."/>
        </authorList>
    </citation>
    <scope>NUCLEOTIDE SEQUENCE [LARGE SCALE GENOMIC DNA]</scope>
    <source>
        <strain evidence="1 2">FJAT-49732</strain>
    </source>
</reference>
<sequence length="131" mass="14728">MTYIAFIIDIVLGGMYGKIGLTEAEANGNVNSHRGAYVLSINELLTIHLNMDQEKYTETKGRLNSLAVSAARVISSQYQHREYGIDVGLNEQDNPVIFEVNTTPSIRSFAEVEKKAIWKRIVNIRKQQNEG</sequence>
<name>A0A942TKL9_9BACI</name>
<gene>
    <name evidence="1" type="ORF">KHA93_09265</name>
</gene>
<organism evidence="1 2">
    <name type="scientific">Lederbergia citrisecunda</name>
    <dbReference type="NCBI Taxonomy" id="2833583"/>
    <lineage>
        <taxon>Bacteria</taxon>
        <taxon>Bacillati</taxon>
        <taxon>Bacillota</taxon>
        <taxon>Bacilli</taxon>
        <taxon>Bacillales</taxon>
        <taxon>Bacillaceae</taxon>
        <taxon>Lederbergia</taxon>
    </lineage>
</organism>
<evidence type="ECO:0000313" key="1">
    <source>
        <dbReference type="EMBL" id="MBS4199845.1"/>
    </source>
</evidence>
<dbReference type="EMBL" id="JAGYPJ010000001">
    <property type="protein sequence ID" value="MBS4199845.1"/>
    <property type="molecule type" value="Genomic_DNA"/>
</dbReference>
<dbReference type="AlphaFoldDB" id="A0A942TKL9"/>
<proteinExistence type="predicted"/>
<dbReference type="RefSeq" id="WP_213110481.1">
    <property type="nucleotide sequence ID" value="NZ_JAGYPJ010000001.1"/>
</dbReference>
<protein>
    <submittedName>
        <fullName evidence="1">Uncharacterized protein</fullName>
    </submittedName>
</protein>
<accession>A0A942TKL9</accession>
<dbReference type="InterPro" id="IPR026838">
    <property type="entry name" value="YheC/D"/>
</dbReference>